<dbReference type="Proteomes" id="UP001159386">
    <property type="component" value="Unassembled WGS sequence"/>
</dbReference>
<evidence type="ECO:0000313" key="1">
    <source>
        <dbReference type="EMBL" id="MDH6104844.1"/>
    </source>
</evidence>
<dbReference type="RefSeq" id="WP_280801494.1">
    <property type="nucleotide sequence ID" value="NZ_JANQDF010000030.1"/>
</dbReference>
<dbReference type="Gene3D" id="1.20.120.330">
    <property type="entry name" value="Nucleotidyltransferases domain 2"/>
    <property type="match status" value="1"/>
</dbReference>
<evidence type="ECO:0000313" key="2">
    <source>
        <dbReference type="Proteomes" id="UP001159386"/>
    </source>
</evidence>
<dbReference type="EMBL" id="JANQDF010000030">
    <property type="protein sequence ID" value="MDH6104844.1"/>
    <property type="molecule type" value="Genomic_DNA"/>
</dbReference>
<keyword evidence="2" id="KW-1185">Reference proteome</keyword>
<evidence type="ECO:0008006" key="3">
    <source>
        <dbReference type="Google" id="ProtNLM"/>
    </source>
</evidence>
<sequence length="310" mass="35882">MIEEMDLIKLVIEVDEELIQKGIEPYQRPLSAYLVILQQRLKISSSVMWDEDPLFKFVEQIYKKLYRFTDLVMPPMHLGAFMFRDVFFPLRIPHIFGSPGINPVDFLDIPERQKQWLFDDQQAGLTFFDQVIDLMDFVYGLDDIEKRGNLPNKTVELWYLGKGQLEASAATLLGSFNKYVVIQNCCLATELLLKGALIAKDVDEKTLKSNSYGHNLKKLVEKIAEKLPGMNTETLAFVVERLPHYVNTRYEAQNFSRLQLGEFLMNTQFVSGEILRQFSNRNCRKDFTAMPNGGWNLTNRTFPKKIIAGY</sequence>
<gene>
    <name evidence="1" type="ORF">NWP22_02970</name>
</gene>
<reference evidence="1 2" key="1">
    <citation type="journal article" date="2023" name="J. Phycol.">
        <title>Chrysosporum ovalisporum is synonymous with the true-branching cyanobacterium Umezakia natans (Nostocales/Aphanizomenonaceae).</title>
        <authorList>
            <person name="McGregor G.B."/>
            <person name="Sendall B.C."/>
            <person name="Niiyama Y."/>
            <person name="Tuji A."/>
            <person name="Willis A."/>
        </authorList>
    </citation>
    <scope>NUCLEOTIDE SEQUENCE [LARGE SCALE GENOMIC DNA]</scope>
    <source>
        <strain evidence="1 2">CS-531</strain>
    </source>
</reference>
<name>A0ABT6KBL8_9CYAN</name>
<proteinExistence type="predicted"/>
<organism evidence="1 2">
    <name type="scientific">Anabaenopsis tanganyikae CS-531</name>
    <dbReference type="NCBI Taxonomy" id="2785304"/>
    <lineage>
        <taxon>Bacteria</taxon>
        <taxon>Bacillati</taxon>
        <taxon>Cyanobacteriota</taxon>
        <taxon>Cyanophyceae</taxon>
        <taxon>Nostocales</taxon>
        <taxon>Nodulariaceae</taxon>
        <taxon>Anabaenopsis</taxon>
        <taxon>Anabaenopsis tanganyikae</taxon>
    </lineage>
</organism>
<comment type="caution">
    <text evidence="1">The sequence shown here is derived from an EMBL/GenBank/DDBJ whole genome shotgun (WGS) entry which is preliminary data.</text>
</comment>
<accession>A0ABT6KBL8</accession>
<protein>
    <recommendedName>
        <fullName evidence="3">HEPN domain-containing protein</fullName>
    </recommendedName>
</protein>